<dbReference type="InterPro" id="IPR050177">
    <property type="entry name" value="Lipid_A_modif_metabolic_enz"/>
</dbReference>
<protein>
    <submittedName>
        <fullName evidence="2">Nucleoside-diphosphate-sugar epimerase</fullName>
    </submittedName>
</protein>
<accession>A0A4R3JY60</accession>
<feature type="domain" description="NAD-dependent epimerase/dehydratase" evidence="1">
    <location>
        <begin position="3"/>
        <end position="219"/>
    </location>
</feature>
<keyword evidence="3" id="KW-1185">Reference proteome</keyword>
<dbReference type="Proteomes" id="UP000295135">
    <property type="component" value="Unassembled WGS sequence"/>
</dbReference>
<dbReference type="EMBL" id="SLZY01000005">
    <property type="protein sequence ID" value="TCS72482.1"/>
    <property type="molecule type" value="Genomic_DNA"/>
</dbReference>
<evidence type="ECO:0000313" key="2">
    <source>
        <dbReference type="EMBL" id="TCS72482.1"/>
    </source>
</evidence>
<comment type="caution">
    <text evidence="2">The sequence shown here is derived from an EMBL/GenBank/DDBJ whole genome shotgun (WGS) entry which is preliminary data.</text>
</comment>
<gene>
    <name evidence="2" type="ORF">EDC61_105137</name>
</gene>
<dbReference type="InterPro" id="IPR001509">
    <property type="entry name" value="Epimerase_deHydtase"/>
</dbReference>
<dbReference type="SUPFAM" id="SSF51735">
    <property type="entry name" value="NAD(P)-binding Rossmann-fold domains"/>
    <property type="match status" value="1"/>
</dbReference>
<dbReference type="OrthoDB" id="9801056at2"/>
<sequence>MHILVTGAGGFIGRACVAAFVARGWQVRAISRQILTAAPGLESVRVESLVEVDWRHLLSGIDCVLHLAGVAHQKKTSAQDYQAINVEVTARLATAAATGGVKRLIYLSSIAVHGRSPDGGMLDENSELCPEDENGRTKAAAEERIRQIAQDAGMAWTIVRVPLVYGPDAPGNFRRLVKLVQSGLPLPLLAATAPRSYIGIENLVSLLIRIVDSQAASNRTYLASDNDDMSTAELVRLMAKAIGRSSRLWWMPITLIRFGATLLGRSSDAEGLLGRLQINSKALRQELGWIPPLSAAEGISRAMKLSDCNFKHDRRI</sequence>
<dbReference type="Gene3D" id="3.40.50.720">
    <property type="entry name" value="NAD(P)-binding Rossmann-like Domain"/>
    <property type="match status" value="1"/>
</dbReference>
<dbReference type="PANTHER" id="PTHR43245:SF58">
    <property type="entry name" value="BLL5923 PROTEIN"/>
    <property type="match status" value="1"/>
</dbReference>
<dbReference type="PANTHER" id="PTHR43245">
    <property type="entry name" value="BIFUNCTIONAL POLYMYXIN RESISTANCE PROTEIN ARNA"/>
    <property type="match status" value="1"/>
</dbReference>
<proteinExistence type="predicted"/>
<reference evidence="2 3" key="1">
    <citation type="submission" date="2019-03" db="EMBL/GenBank/DDBJ databases">
        <title>Genomic Encyclopedia of Type Strains, Phase IV (KMG-IV): sequencing the most valuable type-strain genomes for metagenomic binning, comparative biology and taxonomic classification.</title>
        <authorList>
            <person name="Goeker M."/>
        </authorList>
    </citation>
    <scope>NUCLEOTIDE SEQUENCE [LARGE SCALE GENOMIC DNA]</scope>
    <source>
        <strain evidence="2 3">DSM 103923</strain>
    </source>
</reference>
<dbReference type="AlphaFoldDB" id="A0A4R3JY60"/>
<dbReference type="Pfam" id="PF01370">
    <property type="entry name" value="Epimerase"/>
    <property type="match status" value="1"/>
</dbReference>
<dbReference type="RefSeq" id="WP_126463539.1">
    <property type="nucleotide sequence ID" value="NZ_AP018721.1"/>
</dbReference>
<evidence type="ECO:0000259" key="1">
    <source>
        <dbReference type="Pfam" id="PF01370"/>
    </source>
</evidence>
<organism evidence="2 3">
    <name type="scientific">Sulfuritortus calidifontis</name>
    <dbReference type="NCBI Taxonomy" id="1914471"/>
    <lineage>
        <taxon>Bacteria</taxon>
        <taxon>Pseudomonadati</taxon>
        <taxon>Pseudomonadota</taxon>
        <taxon>Betaproteobacteria</taxon>
        <taxon>Nitrosomonadales</taxon>
        <taxon>Thiobacillaceae</taxon>
        <taxon>Sulfuritortus</taxon>
    </lineage>
</organism>
<evidence type="ECO:0000313" key="3">
    <source>
        <dbReference type="Proteomes" id="UP000295135"/>
    </source>
</evidence>
<name>A0A4R3JY60_9PROT</name>
<dbReference type="InterPro" id="IPR036291">
    <property type="entry name" value="NAD(P)-bd_dom_sf"/>
</dbReference>